<organism evidence="8 9">
    <name type="scientific">Chrysophaeum taylorii</name>
    <dbReference type="NCBI Taxonomy" id="2483200"/>
    <lineage>
        <taxon>Eukaryota</taxon>
        <taxon>Sar</taxon>
        <taxon>Stramenopiles</taxon>
        <taxon>Ochrophyta</taxon>
        <taxon>Pelagophyceae</taxon>
        <taxon>Pelagomonadales</taxon>
        <taxon>Pelagomonadaceae</taxon>
        <taxon>Chrysophaeum</taxon>
    </lineage>
</organism>
<comment type="subcellular location">
    <subcellularLocation>
        <location evidence="1">Endomembrane system</location>
        <topology evidence="1">Multi-pass membrane protein</topology>
    </subcellularLocation>
</comment>
<keyword evidence="5 7" id="KW-1133">Transmembrane helix</keyword>
<keyword evidence="4 7" id="KW-0812">Transmembrane</keyword>
<keyword evidence="2" id="KW-0813">Transport</keyword>
<accession>A0AAD7XRB4</accession>
<reference evidence="8" key="1">
    <citation type="submission" date="2023-01" db="EMBL/GenBank/DDBJ databases">
        <title>Metagenome sequencing of chrysophaentin producing Chrysophaeum taylorii.</title>
        <authorList>
            <person name="Davison J."/>
            <person name="Bewley C."/>
        </authorList>
    </citation>
    <scope>NUCLEOTIDE SEQUENCE</scope>
    <source>
        <strain evidence="8">NIES-1699</strain>
    </source>
</reference>
<feature type="transmembrane region" description="Helical" evidence="7">
    <location>
        <begin position="171"/>
        <end position="191"/>
    </location>
</feature>
<feature type="transmembrane region" description="Helical" evidence="7">
    <location>
        <begin position="236"/>
        <end position="253"/>
    </location>
</feature>
<evidence type="ECO:0000313" key="9">
    <source>
        <dbReference type="Proteomes" id="UP001230188"/>
    </source>
</evidence>
<dbReference type="EMBL" id="JAQMWT010000040">
    <property type="protein sequence ID" value="KAJ8612875.1"/>
    <property type="molecule type" value="Genomic_DNA"/>
</dbReference>
<dbReference type="PANTHER" id="PTHR10778">
    <property type="entry name" value="SOLUTE CARRIER FAMILY 35 MEMBER B"/>
    <property type="match status" value="1"/>
</dbReference>
<dbReference type="AlphaFoldDB" id="A0AAD7XRB4"/>
<evidence type="ECO:0000256" key="2">
    <source>
        <dbReference type="ARBA" id="ARBA00022448"/>
    </source>
</evidence>
<evidence type="ECO:0000256" key="3">
    <source>
        <dbReference type="ARBA" id="ARBA00022597"/>
    </source>
</evidence>
<evidence type="ECO:0000256" key="5">
    <source>
        <dbReference type="ARBA" id="ARBA00022989"/>
    </source>
</evidence>
<comment type="caution">
    <text evidence="8">The sequence shown here is derived from an EMBL/GenBank/DDBJ whole genome shotgun (WGS) entry which is preliminary data.</text>
</comment>
<keyword evidence="6 7" id="KW-0472">Membrane</keyword>
<evidence type="ECO:0000256" key="4">
    <source>
        <dbReference type="ARBA" id="ARBA00022692"/>
    </source>
</evidence>
<evidence type="ECO:0000256" key="1">
    <source>
        <dbReference type="ARBA" id="ARBA00004127"/>
    </source>
</evidence>
<dbReference type="GO" id="GO:0005464">
    <property type="term" value="F:UDP-xylose transmembrane transporter activity"/>
    <property type="evidence" value="ECO:0007669"/>
    <property type="project" value="TreeGrafter"/>
</dbReference>
<feature type="transmembrane region" description="Helical" evidence="7">
    <location>
        <begin position="198"/>
        <end position="216"/>
    </location>
</feature>
<name>A0AAD7XRB4_9STRA</name>
<proteinExistence type="predicted"/>
<sequence length="395" mass="42769">MHPRGALRKFSDAEYEYESSPCVRVNLRRNETDGASRSRPPLVRRASLDCGATRDEMFALHRDLAGSQLMEHGVFRDESPNDEAVLALAVGMVLAGCLCQVPHELMNTRDKGCGDLVSIVEYLFGLVLSAPWAFRSSGFGVKPRHHALLALLSVSYAFFTNLSLASKVPTTVFVALKNGTLAANLVVGVVVLRKRYTLAQYGAVAVVSLGLASTAVRARSLLTTASRAAKDGSAGYLVGVACLIAALLARATSGAVQEWAMRLGGCAAPVSEMIFMRNALGLPFFVVRASGVGIHLRRWLTDPNLKSQWLFLGLNVLFDYCCKILMTKIIARRGALTASLVLSFQKFVAFTISVVFVNPILRNSRTIWWSALCVLLGTVAYSAAATKKGPIKKRD</sequence>
<dbReference type="GO" id="GO:0005462">
    <property type="term" value="F:UDP-N-acetylglucosamine transmembrane transporter activity"/>
    <property type="evidence" value="ECO:0007669"/>
    <property type="project" value="TreeGrafter"/>
</dbReference>
<feature type="transmembrane region" description="Helical" evidence="7">
    <location>
        <begin position="367"/>
        <end position="384"/>
    </location>
</feature>
<dbReference type="InterPro" id="IPR013657">
    <property type="entry name" value="SCL35B1-4/HUT1"/>
</dbReference>
<feature type="transmembrane region" description="Helical" evidence="7">
    <location>
        <begin position="274"/>
        <end position="296"/>
    </location>
</feature>
<evidence type="ECO:0000256" key="7">
    <source>
        <dbReference type="SAM" id="Phobius"/>
    </source>
</evidence>
<feature type="transmembrane region" description="Helical" evidence="7">
    <location>
        <begin position="115"/>
        <end position="134"/>
    </location>
</feature>
<dbReference type="GO" id="GO:0000139">
    <property type="term" value="C:Golgi membrane"/>
    <property type="evidence" value="ECO:0007669"/>
    <property type="project" value="TreeGrafter"/>
</dbReference>
<feature type="transmembrane region" description="Helical" evidence="7">
    <location>
        <begin position="338"/>
        <end position="361"/>
    </location>
</feature>
<dbReference type="PANTHER" id="PTHR10778:SF4">
    <property type="entry name" value="NUCLEOTIDE SUGAR TRANSPORTER SLC35B4"/>
    <property type="match status" value="1"/>
</dbReference>
<dbReference type="Pfam" id="PF08449">
    <property type="entry name" value="UAA"/>
    <property type="match status" value="1"/>
</dbReference>
<dbReference type="Proteomes" id="UP001230188">
    <property type="component" value="Unassembled WGS sequence"/>
</dbReference>
<protein>
    <submittedName>
        <fullName evidence="8">Uncharacterized protein</fullName>
    </submittedName>
</protein>
<keyword evidence="3" id="KW-0762">Sugar transport</keyword>
<evidence type="ECO:0000256" key="6">
    <source>
        <dbReference type="ARBA" id="ARBA00023136"/>
    </source>
</evidence>
<gene>
    <name evidence="8" type="ORF">CTAYLR_002063</name>
</gene>
<dbReference type="GO" id="GO:0005789">
    <property type="term" value="C:endoplasmic reticulum membrane"/>
    <property type="evidence" value="ECO:0007669"/>
    <property type="project" value="TreeGrafter"/>
</dbReference>
<evidence type="ECO:0000313" key="8">
    <source>
        <dbReference type="EMBL" id="KAJ8612875.1"/>
    </source>
</evidence>
<feature type="transmembrane region" description="Helical" evidence="7">
    <location>
        <begin position="146"/>
        <end position="165"/>
    </location>
</feature>
<keyword evidence="9" id="KW-1185">Reference proteome</keyword>